<dbReference type="InterPro" id="IPR041698">
    <property type="entry name" value="Methyltransf_25"/>
</dbReference>
<dbReference type="Gene3D" id="3.40.50.150">
    <property type="entry name" value="Vaccinia Virus protein VP39"/>
    <property type="match status" value="1"/>
</dbReference>
<evidence type="ECO:0000313" key="4">
    <source>
        <dbReference type="EMBL" id="RAK31403.1"/>
    </source>
</evidence>
<dbReference type="RefSeq" id="WP_181558021.1">
    <property type="nucleotide sequence ID" value="NZ_JACHWI010000015.1"/>
</dbReference>
<dbReference type="Pfam" id="PF13649">
    <property type="entry name" value="Methyltransf_25"/>
    <property type="match status" value="1"/>
</dbReference>
<gene>
    <name evidence="4" type="ORF">B0I29_115210</name>
</gene>
<dbReference type="InterPro" id="IPR029063">
    <property type="entry name" value="SAM-dependent_MTases_sf"/>
</dbReference>
<dbReference type="GO" id="GO:0032259">
    <property type="term" value="P:methylation"/>
    <property type="evidence" value="ECO:0007669"/>
    <property type="project" value="UniProtKB-KW"/>
</dbReference>
<comment type="caution">
    <text evidence="4">The sequence shown here is derived from an EMBL/GenBank/DDBJ whole genome shotgun (WGS) entry which is preliminary data.</text>
</comment>
<accession>A0A327Z4Z6</accession>
<dbReference type="PANTHER" id="PTHR43861">
    <property type="entry name" value="TRANS-ACONITATE 2-METHYLTRANSFERASE-RELATED"/>
    <property type="match status" value="1"/>
</dbReference>
<reference evidence="4 5" key="1">
    <citation type="submission" date="2018-06" db="EMBL/GenBank/DDBJ databases">
        <title>Genomic Encyclopedia of Type Strains, Phase III (KMG-III): the genomes of soil and plant-associated and newly described type strains.</title>
        <authorList>
            <person name="Whitman W."/>
        </authorList>
    </citation>
    <scope>NUCLEOTIDE SEQUENCE [LARGE SCALE GENOMIC DNA]</scope>
    <source>
        <strain evidence="4 5">CGMCC 4.7090</strain>
    </source>
</reference>
<evidence type="ECO:0000259" key="3">
    <source>
        <dbReference type="Pfam" id="PF13649"/>
    </source>
</evidence>
<protein>
    <submittedName>
        <fullName evidence="4">Methyltransferase family protein</fullName>
    </submittedName>
</protein>
<dbReference type="SUPFAM" id="SSF53335">
    <property type="entry name" value="S-adenosyl-L-methionine-dependent methyltransferases"/>
    <property type="match status" value="1"/>
</dbReference>
<dbReference type="GO" id="GO:0008168">
    <property type="term" value="F:methyltransferase activity"/>
    <property type="evidence" value="ECO:0007669"/>
    <property type="project" value="UniProtKB-KW"/>
</dbReference>
<sequence length="193" mass="21173">MTVREAYGAIAGLYINLFGTPDKVHADDLDLIARHLSGRVLDLGCGPGHLTGYLHERGADVSGVDLVPEFVEHARATHPGIDFRLGSMDDLDVTGVDGILSWYSTIHHPPTEIDTVFTGFRRALKPGGTLVLGFFKSDDLEPFDHKVTTAYRWPVDTMMARLESAGFAEIERQQRPAEDGHRQHAALAVRAVS</sequence>
<name>A0A327Z4Z6_9ACTN</name>
<proteinExistence type="predicted"/>
<keyword evidence="5" id="KW-1185">Reference proteome</keyword>
<keyword evidence="1 4" id="KW-0489">Methyltransferase</keyword>
<keyword evidence="2 4" id="KW-0808">Transferase</keyword>
<dbReference type="EMBL" id="QLMJ01000015">
    <property type="protein sequence ID" value="RAK31403.1"/>
    <property type="molecule type" value="Genomic_DNA"/>
</dbReference>
<dbReference type="PANTHER" id="PTHR43861:SF1">
    <property type="entry name" value="TRANS-ACONITATE 2-METHYLTRANSFERASE"/>
    <property type="match status" value="1"/>
</dbReference>
<feature type="domain" description="Methyltransferase" evidence="3">
    <location>
        <begin position="40"/>
        <end position="128"/>
    </location>
</feature>
<dbReference type="AlphaFoldDB" id="A0A327Z4Z6"/>
<dbReference type="CDD" id="cd02440">
    <property type="entry name" value="AdoMet_MTases"/>
    <property type="match status" value="1"/>
</dbReference>
<evidence type="ECO:0000256" key="2">
    <source>
        <dbReference type="ARBA" id="ARBA00022679"/>
    </source>
</evidence>
<evidence type="ECO:0000313" key="5">
    <source>
        <dbReference type="Proteomes" id="UP000249341"/>
    </source>
</evidence>
<organism evidence="4 5">
    <name type="scientific">Actinoplanes lutulentus</name>
    <dbReference type="NCBI Taxonomy" id="1287878"/>
    <lineage>
        <taxon>Bacteria</taxon>
        <taxon>Bacillati</taxon>
        <taxon>Actinomycetota</taxon>
        <taxon>Actinomycetes</taxon>
        <taxon>Micromonosporales</taxon>
        <taxon>Micromonosporaceae</taxon>
        <taxon>Actinoplanes</taxon>
    </lineage>
</organism>
<dbReference type="Proteomes" id="UP000249341">
    <property type="component" value="Unassembled WGS sequence"/>
</dbReference>
<evidence type="ECO:0000256" key="1">
    <source>
        <dbReference type="ARBA" id="ARBA00022603"/>
    </source>
</evidence>